<dbReference type="InterPro" id="IPR045379">
    <property type="entry name" value="Crinkler_N"/>
</dbReference>
<evidence type="ECO:0000256" key="1">
    <source>
        <dbReference type="ARBA" id="ARBA00004340"/>
    </source>
</evidence>
<evidence type="ECO:0000256" key="3">
    <source>
        <dbReference type="ARBA" id="ARBA00022525"/>
    </source>
</evidence>
<evidence type="ECO:0000313" key="6">
    <source>
        <dbReference type="EMBL" id="KAF0453381.1"/>
    </source>
</evidence>
<dbReference type="Proteomes" id="UP000439903">
    <property type="component" value="Unassembled WGS sequence"/>
</dbReference>
<keyword evidence="7" id="KW-1185">Reference proteome</keyword>
<evidence type="ECO:0000256" key="4">
    <source>
        <dbReference type="SAM" id="SignalP"/>
    </source>
</evidence>
<evidence type="ECO:0000256" key="2">
    <source>
        <dbReference type="ARBA" id="ARBA00004613"/>
    </source>
</evidence>
<feature type="chain" id="PRO_5034583835" evidence="4">
    <location>
        <begin position="17"/>
        <end position="370"/>
    </location>
</feature>
<evidence type="ECO:0000259" key="5">
    <source>
        <dbReference type="Pfam" id="PF20147"/>
    </source>
</evidence>
<keyword evidence="4" id="KW-0732">Signal</keyword>
<dbReference type="EMBL" id="WTPW01001144">
    <property type="protein sequence ID" value="KAF0453381.1"/>
    <property type="molecule type" value="Genomic_DNA"/>
</dbReference>
<feature type="domain" description="Crinkler effector protein N-terminal" evidence="5">
    <location>
        <begin position="13"/>
        <end position="117"/>
    </location>
</feature>
<organism evidence="6 7">
    <name type="scientific">Gigaspora margarita</name>
    <dbReference type="NCBI Taxonomy" id="4874"/>
    <lineage>
        <taxon>Eukaryota</taxon>
        <taxon>Fungi</taxon>
        <taxon>Fungi incertae sedis</taxon>
        <taxon>Mucoromycota</taxon>
        <taxon>Glomeromycotina</taxon>
        <taxon>Glomeromycetes</taxon>
        <taxon>Diversisporales</taxon>
        <taxon>Gigasporaceae</taxon>
        <taxon>Gigaspora</taxon>
    </lineage>
</organism>
<proteinExistence type="predicted"/>
<protein>
    <submittedName>
        <fullName evidence="6">Crinkler CRN family protein</fullName>
    </submittedName>
</protein>
<comment type="subcellular location">
    <subcellularLocation>
        <location evidence="1">Host cell</location>
    </subcellularLocation>
    <subcellularLocation>
        <location evidence="2">Secreted</location>
    </subcellularLocation>
</comment>
<gene>
    <name evidence="6" type="ORF">F8M41_001762</name>
</gene>
<accession>A0A8H3XFV9</accession>
<dbReference type="OrthoDB" id="2431762at2759"/>
<dbReference type="GO" id="GO:0005576">
    <property type="term" value="C:extracellular region"/>
    <property type="evidence" value="ECO:0007669"/>
    <property type="project" value="UniProtKB-SubCell"/>
</dbReference>
<evidence type="ECO:0000313" key="7">
    <source>
        <dbReference type="Proteomes" id="UP000439903"/>
    </source>
</evidence>
<dbReference type="Pfam" id="PF20147">
    <property type="entry name" value="Crinkler"/>
    <property type="match status" value="1"/>
</dbReference>
<name>A0A8H3XFV9_GIGMA</name>
<dbReference type="GO" id="GO:0043657">
    <property type="term" value="C:host cell"/>
    <property type="evidence" value="ECO:0007669"/>
    <property type="project" value="UniProtKB-SubCell"/>
</dbReference>
<reference evidence="6 7" key="1">
    <citation type="journal article" date="2019" name="Environ. Microbiol.">
        <title>At the nexus of three kingdoms: the genome of the mycorrhizal fungus Gigaspora margarita provides insights into plant, endobacterial and fungal interactions.</title>
        <authorList>
            <person name="Venice F."/>
            <person name="Ghignone S."/>
            <person name="Salvioli di Fossalunga A."/>
            <person name="Amselem J."/>
            <person name="Novero M."/>
            <person name="Xianan X."/>
            <person name="Sedzielewska Toro K."/>
            <person name="Morin E."/>
            <person name="Lipzen A."/>
            <person name="Grigoriev I.V."/>
            <person name="Henrissat B."/>
            <person name="Martin F.M."/>
            <person name="Bonfante P."/>
        </authorList>
    </citation>
    <scope>NUCLEOTIDE SEQUENCE [LARGE SCALE GENOMIC DNA]</scope>
    <source>
        <strain evidence="6 7">BEG34</strain>
    </source>
</reference>
<comment type="caution">
    <text evidence="6">The sequence shown here is derived from an EMBL/GenBank/DDBJ whole genome shotgun (WGS) entry which is preliminary data.</text>
</comment>
<dbReference type="AlphaFoldDB" id="A0A8H3XFV9"/>
<feature type="signal peptide" evidence="4">
    <location>
        <begin position="1"/>
        <end position="16"/>
    </location>
</feature>
<keyword evidence="3" id="KW-0964">Secreted</keyword>
<sequence>MLANLLLLLARKTVFCIVYGDKPESAFPVDVKIKDTALTIGHLKEVIREKIHLPAKVKAKDITLWKADIQCTEEDIRWDNLILENNEETGFLKLLPIRKVSEVFDVVPDNCINIIIEVLHTNGDSQVSFSTENIENLETMIQKIESIYAYVVDEEESITFSNISSKKFDQFLELTGLKIKNLTKVTKDTKDINPYKWTSHAENEANQQKNLLKYFANNLGEYLPNNIDIVDVSNHKNLLNIKKSRWFPCHIKGGTDFILVDEGCANDKMLVDGIYGVIELKKQLDHKSYRQAILEMVAADLRVGDDVKVFGILTDMRNWTVYWLDESKRIMSVNVTSCRKAFGLIGQFAANNIEYIGNHKVKRTKFLNVV</sequence>